<evidence type="ECO:0000256" key="1">
    <source>
        <dbReference type="SAM" id="MobiDB-lite"/>
    </source>
</evidence>
<feature type="compositionally biased region" description="Polar residues" evidence="1">
    <location>
        <begin position="62"/>
        <end position="73"/>
    </location>
</feature>
<protein>
    <recommendedName>
        <fullName evidence="2">SPOR domain-containing protein</fullName>
    </recommendedName>
</protein>
<evidence type="ECO:0000259" key="2">
    <source>
        <dbReference type="PROSITE" id="PS51724"/>
    </source>
</evidence>
<feature type="domain" description="SPOR" evidence="2">
    <location>
        <begin position="180"/>
        <end position="259"/>
    </location>
</feature>
<name>A0A644SYU0_9ZZZZ</name>
<accession>A0A644SYU0</accession>
<comment type="caution">
    <text evidence="3">The sequence shown here is derived from an EMBL/GenBank/DDBJ whole genome shotgun (WGS) entry which is preliminary data.</text>
</comment>
<feature type="region of interest" description="Disordered" evidence="1">
    <location>
        <begin position="41"/>
        <end position="177"/>
    </location>
</feature>
<organism evidence="3">
    <name type="scientific">bioreactor metagenome</name>
    <dbReference type="NCBI Taxonomy" id="1076179"/>
    <lineage>
        <taxon>unclassified sequences</taxon>
        <taxon>metagenomes</taxon>
        <taxon>ecological metagenomes</taxon>
    </lineage>
</organism>
<gene>
    <name evidence="3" type="ORF">SDC9_04488</name>
</gene>
<dbReference type="SUPFAM" id="SSF110997">
    <property type="entry name" value="Sporulation related repeat"/>
    <property type="match status" value="1"/>
</dbReference>
<dbReference type="Pfam" id="PF05036">
    <property type="entry name" value="SPOR"/>
    <property type="match status" value="1"/>
</dbReference>
<proteinExistence type="predicted"/>
<dbReference type="GO" id="GO:0042834">
    <property type="term" value="F:peptidoglycan binding"/>
    <property type="evidence" value="ECO:0007669"/>
    <property type="project" value="InterPro"/>
</dbReference>
<dbReference type="InterPro" id="IPR036680">
    <property type="entry name" value="SPOR-like_sf"/>
</dbReference>
<dbReference type="Gene3D" id="3.30.70.1070">
    <property type="entry name" value="Sporulation related repeat"/>
    <property type="match status" value="1"/>
</dbReference>
<dbReference type="EMBL" id="VSSQ01000008">
    <property type="protein sequence ID" value="MPL58942.1"/>
    <property type="molecule type" value="Genomic_DNA"/>
</dbReference>
<feature type="compositionally biased region" description="Low complexity" evidence="1">
    <location>
        <begin position="93"/>
        <end position="177"/>
    </location>
</feature>
<dbReference type="AlphaFoldDB" id="A0A644SYU0"/>
<sequence>MSEQSRKVLALALGVSFFALIVVLAAFFLFSPGKGDDSAPFSIGAKAEPRQKNPSDYLANAPQDSMNTQTTSAGDIIIVYGNEPSRPGDAKASSSSPTTIVVSPSTKSASPTPSAAPTTLAPATASPAPAATSSAPAVTGGGAKATSTTQAKTTVTTAAKPAPAKSPATAPSAAATAKDAPVSGDYWIQAGSFSVKNNADALKALFEQRKLPVSILVKEVDGKSRYTVRVGPYPSRAEASKWLSAAKSVKGAEQSWITQ</sequence>
<reference evidence="3" key="1">
    <citation type="submission" date="2019-08" db="EMBL/GenBank/DDBJ databases">
        <authorList>
            <person name="Kucharzyk K."/>
            <person name="Murdoch R.W."/>
            <person name="Higgins S."/>
            <person name="Loffler F."/>
        </authorList>
    </citation>
    <scope>NUCLEOTIDE SEQUENCE</scope>
</reference>
<dbReference type="InterPro" id="IPR007730">
    <property type="entry name" value="SPOR-like_dom"/>
</dbReference>
<evidence type="ECO:0000313" key="3">
    <source>
        <dbReference type="EMBL" id="MPL58942.1"/>
    </source>
</evidence>
<dbReference type="PROSITE" id="PS51724">
    <property type="entry name" value="SPOR"/>
    <property type="match status" value="1"/>
</dbReference>